<dbReference type="Proteomes" id="UP001583177">
    <property type="component" value="Unassembled WGS sequence"/>
</dbReference>
<comment type="caution">
    <text evidence="1">The sequence shown here is derived from an EMBL/GenBank/DDBJ whole genome shotgun (WGS) entry which is preliminary data.</text>
</comment>
<accession>A0ABR3Y597</accession>
<reference evidence="1 2" key="1">
    <citation type="journal article" date="2024" name="IMA Fungus">
        <title>IMA Genome - F19 : A genome assembly and annotation guide to empower mycologists, including annotated draft genome sequences of Ceratocystis pirilliformis, Diaporthe australafricana, Fusarium ophioides, Paecilomyces lecythidis, and Sporothrix stenoceras.</title>
        <authorList>
            <person name="Aylward J."/>
            <person name="Wilson A.M."/>
            <person name="Visagie C.M."/>
            <person name="Spraker J."/>
            <person name="Barnes I."/>
            <person name="Buitendag C."/>
            <person name="Ceriani C."/>
            <person name="Del Mar Angel L."/>
            <person name="du Plessis D."/>
            <person name="Fuchs T."/>
            <person name="Gasser K."/>
            <person name="Kramer D."/>
            <person name="Li W."/>
            <person name="Munsamy K."/>
            <person name="Piso A."/>
            <person name="Price J.L."/>
            <person name="Sonnekus B."/>
            <person name="Thomas C."/>
            <person name="van der Nest A."/>
            <person name="van Dijk A."/>
            <person name="van Heerden A."/>
            <person name="van Vuuren N."/>
            <person name="Yilmaz N."/>
            <person name="Duong T.A."/>
            <person name="van der Merwe N.A."/>
            <person name="Wingfield M.J."/>
            <person name="Wingfield B.D."/>
        </authorList>
    </citation>
    <scope>NUCLEOTIDE SEQUENCE [LARGE SCALE GENOMIC DNA]</scope>
    <source>
        <strain evidence="1 2">CMW 18300</strain>
    </source>
</reference>
<proteinExistence type="predicted"/>
<dbReference type="EMBL" id="JAWRVE010000002">
    <property type="protein sequence ID" value="KAL1883218.1"/>
    <property type="molecule type" value="Genomic_DNA"/>
</dbReference>
<name>A0ABR3Y597_9PEZI</name>
<evidence type="ECO:0000313" key="2">
    <source>
        <dbReference type="Proteomes" id="UP001583177"/>
    </source>
</evidence>
<evidence type="ECO:0000313" key="1">
    <source>
        <dbReference type="EMBL" id="KAL1883218.1"/>
    </source>
</evidence>
<organism evidence="1 2">
    <name type="scientific">Diaporthe australafricana</name>
    <dbReference type="NCBI Taxonomy" id="127596"/>
    <lineage>
        <taxon>Eukaryota</taxon>
        <taxon>Fungi</taxon>
        <taxon>Dikarya</taxon>
        <taxon>Ascomycota</taxon>
        <taxon>Pezizomycotina</taxon>
        <taxon>Sordariomycetes</taxon>
        <taxon>Sordariomycetidae</taxon>
        <taxon>Diaporthales</taxon>
        <taxon>Diaporthaceae</taxon>
        <taxon>Diaporthe</taxon>
    </lineage>
</organism>
<sequence length="101" mass="11861">MNDYTRKKEVFKIICQTDCDGLRSKSTIEPNYKVYDLLPITCRKRGVLQFEFDLNQTPRLNKGTTMMNEYLHPPPVVGQGVRLGLRDRLKMYMSLNYFAHV</sequence>
<keyword evidence="2" id="KW-1185">Reference proteome</keyword>
<gene>
    <name evidence="1" type="ORF">Daus18300_000276</name>
</gene>
<protein>
    <submittedName>
        <fullName evidence="1">Uncharacterized protein</fullName>
    </submittedName>
</protein>